<feature type="transmembrane region" description="Helical" evidence="1">
    <location>
        <begin position="69"/>
        <end position="92"/>
    </location>
</feature>
<keyword evidence="1" id="KW-0812">Transmembrane</keyword>
<name>A0A2H3AX49_9AGAR</name>
<feature type="transmembrane region" description="Helical" evidence="1">
    <location>
        <begin position="112"/>
        <end position="132"/>
    </location>
</feature>
<feature type="transmembrane region" description="Helical" evidence="1">
    <location>
        <begin position="255"/>
        <end position="277"/>
    </location>
</feature>
<keyword evidence="1" id="KW-1133">Transmembrane helix</keyword>
<feature type="transmembrane region" description="Helical" evidence="1">
    <location>
        <begin position="139"/>
        <end position="160"/>
    </location>
</feature>
<evidence type="ECO:0000313" key="3">
    <source>
        <dbReference type="Proteomes" id="UP000218334"/>
    </source>
</evidence>
<evidence type="ECO:0000256" key="1">
    <source>
        <dbReference type="SAM" id="Phobius"/>
    </source>
</evidence>
<protein>
    <submittedName>
        <fullName evidence="2">Uncharacterized protein</fullName>
    </submittedName>
</protein>
<feature type="transmembrane region" description="Helical" evidence="1">
    <location>
        <begin position="225"/>
        <end position="249"/>
    </location>
</feature>
<proteinExistence type="predicted"/>
<keyword evidence="3" id="KW-1185">Reference proteome</keyword>
<accession>A0A2H3AX49</accession>
<sequence>MRPNSPVSLWKVFSTVITVVLDCIQFAYQPFRLGFYLITSFSCFRELLTSDGSLKSGHTINYKMVAASLWLLVFSTLYVACHLRFILDAFIYSSGEPIDTFRDMSHPVNVMLLVTFVAQTFMGDCILLYRCWVIYGRQWMVVICPVIMCIAEIGCGIAGVCIETSLGRDSSITNPSIFPLILTHLSLTLATNVITTSLIVHRIWTVHSAVRQVVPSIKNNPLRNALVVVIESASVYTVSAVVLLVVYAIGSDACYVMTGTIVQIIGITFNLIIIRFARGTAVKSMEETITSLRVPPRRVGQRVAFQNSRRPWNDIDTQTTHDNED</sequence>
<dbReference type="AlphaFoldDB" id="A0A2H3AX49"/>
<dbReference type="STRING" id="1076256.A0A2H3AX49"/>
<evidence type="ECO:0000313" key="2">
    <source>
        <dbReference type="EMBL" id="PBK63289.1"/>
    </source>
</evidence>
<reference evidence="3" key="1">
    <citation type="journal article" date="2017" name="Nat. Ecol. Evol.">
        <title>Genome expansion and lineage-specific genetic innovations in the forest pathogenic fungi Armillaria.</title>
        <authorList>
            <person name="Sipos G."/>
            <person name="Prasanna A.N."/>
            <person name="Walter M.C."/>
            <person name="O'Connor E."/>
            <person name="Balint B."/>
            <person name="Krizsan K."/>
            <person name="Kiss B."/>
            <person name="Hess J."/>
            <person name="Varga T."/>
            <person name="Slot J."/>
            <person name="Riley R."/>
            <person name="Boka B."/>
            <person name="Rigling D."/>
            <person name="Barry K."/>
            <person name="Lee J."/>
            <person name="Mihaltcheva S."/>
            <person name="LaButti K."/>
            <person name="Lipzen A."/>
            <person name="Waldron R."/>
            <person name="Moloney N.M."/>
            <person name="Sperisen C."/>
            <person name="Kredics L."/>
            <person name="Vagvoelgyi C."/>
            <person name="Patrignani A."/>
            <person name="Fitzpatrick D."/>
            <person name="Nagy I."/>
            <person name="Doyle S."/>
            <person name="Anderson J.B."/>
            <person name="Grigoriev I.V."/>
            <person name="Gueldener U."/>
            <person name="Muensterkoetter M."/>
            <person name="Nagy L.G."/>
        </authorList>
    </citation>
    <scope>NUCLEOTIDE SEQUENCE [LARGE SCALE GENOMIC DNA]</scope>
    <source>
        <strain evidence="3">28-4</strain>
    </source>
</reference>
<dbReference type="EMBL" id="KZ293459">
    <property type="protein sequence ID" value="PBK63289.1"/>
    <property type="molecule type" value="Genomic_DNA"/>
</dbReference>
<feature type="transmembrane region" description="Helical" evidence="1">
    <location>
        <begin position="180"/>
        <end position="204"/>
    </location>
</feature>
<dbReference type="Proteomes" id="UP000218334">
    <property type="component" value="Unassembled WGS sequence"/>
</dbReference>
<organism evidence="2 3">
    <name type="scientific">Armillaria solidipes</name>
    <dbReference type="NCBI Taxonomy" id="1076256"/>
    <lineage>
        <taxon>Eukaryota</taxon>
        <taxon>Fungi</taxon>
        <taxon>Dikarya</taxon>
        <taxon>Basidiomycota</taxon>
        <taxon>Agaricomycotina</taxon>
        <taxon>Agaricomycetes</taxon>
        <taxon>Agaricomycetidae</taxon>
        <taxon>Agaricales</taxon>
        <taxon>Marasmiineae</taxon>
        <taxon>Physalacriaceae</taxon>
        <taxon>Armillaria</taxon>
    </lineage>
</organism>
<keyword evidence="1" id="KW-0472">Membrane</keyword>
<gene>
    <name evidence="2" type="ORF">ARMSODRAFT_1058087</name>
</gene>